<evidence type="ECO:0000256" key="1">
    <source>
        <dbReference type="SAM" id="SignalP"/>
    </source>
</evidence>
<evidence type="ECO:0000313" key="3">
    <source>
        <dbReference type="Proteomes" id="UP000199657"/>
    </source>
</evidence>
<keyword evidence="3" id="KW-1185">Reference proteome</keyword>
<dbReference type="STRING" id="406100.SAMN04488052_103368"/>
<proteinExistence type="predicted"/>
<dbReference type="OrthoDB" id="5787320at2"/>
<keyword evidence="1" id="KW-0732">Signal</keyword>
<feature type="chain" id="PRO_5011703496" evidence="1">
    <location>
        <begin position="20"/>
        <end position="87"/>
    </location>
</feature>
<name>A0A1H8T284_9GAMM</name>
<protein>
    <submittedName>
        <fullName evidence="2">Uncharacterized protein</fullName>
    </submittedName>
</protein>
<dbReference type="AlphaFoldDB" id="A0A1H8T284"/>
<sequence>MPELAIGLFLIFGMAAASADGNEPREPEQAAPLVVELTPQKANASATADNPSCLDTLAELRRVEADLSTAWPERTYIVEGEPCERSE</sequence>
<reference evidence="2 3" key="1">
    <citation type="submission" date="2016-10" db="EMBL/GenBank/DDBJ databases">
        <authorList>
            <person name="de Groot N.N."/>
        </authorList>
    </citation>
    <scope>NUCLEOTIDE SEQUENCE [LARGE SCALE GENOMIC DNA]</scope>
    <source>
        <strain evidence="2 3">CGMCC 1.6291</strain>
    </source>
</reference>
<feature type="signal peptide" evidence="1">
    <location>
        <begin position="1"/>
        <end position="19"/>
    </location>
</feature>
<accession>A0A1H8T284</accession>
<evidence type="ECO:0000313" key="2">
    <source>
        <dbReference type="EMBL" id="SEO85042.1"/>
    </source>
</evidence>
<gene>
    <name evidence="2" type="ORF">SAMN04488052_103368</name>
</gene>
<organism evidence="2 3">
    <name type="scientific">Aquisalimonas asiatica</name>
    <dbReference type="NCBI Taxonomy" id="406100"/>
    <lineage>
        <taxon>Bacteria</taxon>
        <taxon>Pseudomonadati</taxon>
        <taxon>Pseudomonadota</taxon>
        <taxon>Gammaproteobacteria</taxon>
        <taxon>Chromatiales</taxon>
        <taxon>Ectothiorhodospiraceae</taxon>
        <taxon>Aquisalimonas</taxon>
    </lineage>
</organism>
<dbReference type="Proteomes" id="UP000199657">
    <property type="component" value="Unassembled WGS sequence"/>
</dbReference>
<dbReference type="RefSeq" id="WP_091642878.1">
    <property type="nucleotide sequence ID" value="NZ_FOEG01000003.1"/>
</dbReference>
<dbReference type="EMBL" id="FOEG01000003">
    <property type="protein sequence ID" value="SEO85042.1"/>
    <property type="molecule type" value="Genomic_DNA"/>
</dbReference>